<proteinExistence type="predicted"/>
<feature type="domain" description="N-acetyltransferase" evidence="1">
    <location>
        <begin position="8"/>
        <end position="151"/>
    </location>
</feature>
<dbReference type="EMBL" id="CANHGI010000006">
    <property type="protein sequence ID" value="CAI5455093.1"/>
    <property type="molecule type" value="Genomic_DNA"/>
</dbReference>
<dbReference type="InterPro" id="IPR016181">
    <property type="entry name" value="Acyl_CoA_acyltransferase"/>
</dbReference>
<comment type="caution">
    <text evidence="2">The sequence shown here is derived from an EMBL/GenBank/DDBJ whole genome shotgun (WGS) entry which is preliminary data.</text>
</comment>
<sequence length="314" mass="35819">MSLQFDVINDPPADSELWKAWARLVDQEKWTSDDNSVTTLTPGLASTRSVWAVTKEDRSFIGTVVWNEYDNICFLGFFLLAPEYRGKGCGMTIWKAAIDRMPKEFNLGLRGVPAMAEKYQKMSTPIIGTRLDNYECSAEEFQKLIWAKDVQIHPAKLVRDLSSEEWQKLLDYDKRINARDRHEFLELFYKTLDITEGLVLFDDAHNIIAHIGAVPTAAKEDKLLKIAPLYADSDSVAISAIAQFTKILSEKKPDFKILFHILSTEKGDFLAEIFKSFNLESHTSGLTLYSKNIPNFGTESQVYIPHNNSCHYDY</sequence>
<dbReference type="SUPFAM" id="SSF55729">
    <property type="entry name" value="Acyl-CoA N-acyltransferases (Nat)"/>
    <property type="match status" value="2"/>
</dbReference>
<gene>
    <name evidence="2" type="ORF">CAMP_LOCUS17730</name>
</gene>
<dbReference type="OrthoDB" id="5871931at2759"/>
<dbReference type="InterPro" id="IPR000182">
    <property type="entry name" value="GNAT_dom"/>
</dbReference>
<evidence type="ECO:0000313" key="3">
    <source>
        <dbReference type="Proteomes" id="UP001152747"/>
    </source>
</evidence>
<organism evidence="2 3">
    <name type="scientific">Caenorhabditis angaria</name>
    <dbReference type="NCBI Taxonomy" id="860376"/>
    <lineage>
        <taxon>Eukaryota</taxon>
        <taxon>Metazoa</taxon>
        <taxon>Ecdysozoa</taxon>
        <taxon>Nematoda</taxon>
        <taxon>Chromadorea</taxon>
        <taxon>Rhabditida</taxon>
        <taxon>Rhabditina</taxon>
        <taxon>Rhabditomorpha</taxon>
        <taxon>Rhabditoidea</taxon>
        <taxon>Rhabditidae</taxon>
        <taxon>Peloderinae</taxon>
        <taxon>Caenorhabditis</taxon>
    </lineage>
</organism>
<dbReference type="CDD" id="cd04301">
    <property type="entry name" value="NAT_SF"/>
    <property type="match status" value="1"/>
</dbReference>
<dbReference type="PROSITE" id="PS51186">
    <property type="entry name" value="GNAT"/>
    <property type="match status" value="1"/>
</dbReference>
<accession>A0A9P1J3I2</accession>
<keyword evidence="3" id="KW-1185">Reference proteome</keyword>
<dbReference type="PANTHER" id="PTHR47237:SF1">
    <property type="entry name" value="SLL0310 PROTEIN"/>
    <property type="match status" value="1"/>
</dbReference>
<reference evidence="2" key="1">
    <citation type="submission" date="2022-11" db="EMBL/GenBank/DDBJ databases">
        <authorList>
            <person name="Kikuchi T."/>
        </authorList>
    </citation>
    <scope>NUCLEOTIDE SEQUENCE</scope>
    <source>
        <strain evidence="2">PS1010</strain>
    </source>
</reference>
<dbReference type="Gene3D" id="3.40.630.30">
    <property type="match status" value="1"/>
</dbReference>
<dbReference type="Proteomes" id="UP001152747">
    <property type="component" value="Unassembled WGS sequence"/>
</dbReference>
<evidence type="ECO:0000313" key="2">
    <source>
        <dbReference type="EMBL" id="CAI5455093.1"/>
    </source>
</evidence>
<dbReference type="Pfam" id="PF00583">
    <property type="entry name" value="Acetyltransf_1"/>
    <property type="match status" value="1"/>
</dbReference>
<evidence type="ECO:0000259" key="1">
    <source>
        <dbReference type="PROSITE" id="PS51186"/>
    </source>
</evidence>
<name>A0A9P1J3I2_9PELO</name>
<dbReference type="PANTHER" id="PTHR47237">
    <property type="entry name" value="SLL0310 PROTEIN"/>
    <property type="match status" value="1"/>
</dbReference>
<dbReference type="GO" id="GO:0016747">
    <property type="term" value="F:acyltransferase activity, transferring groups other than amino-acyl groups"/>
    <property type="evidence" value="ECO:0007669"/>
    <property type="project" value="InterPro"/>
</dbReference>
<protein>
    <recommendedName>
        <fullName evidence="1">N-acetyltransferase domain-containing protein</fullName>
    </recommendedName>
</protein>
<dbReference type="InterPro" id="IPR052729">
    <property type="entry name" value="Acyl/Acetyltrans_Enzymes"/>
</dbReference>
<dbReference type="AlphaFoldDB" id="A0A9P1J3I2"/>